<proteinExistence type="predicted"/>
<feature type="compositionally biased region" description="Basic and acidic residues" evidence="1">
    <location>
        <begin position="58"/>
        <end position="69"/>
    </location>
</feature>
<dbReference type="EMBL" id="NCKW01006417">
    <property type="protein sequence ID" value="POM71748.1"/>
    <property type="molecule type" value="Genomic_DNA"/>
</dbReference>
<gene>
    <name evidence="2" type="ORF">PHPALM_11637</name>
</gene>
<feature type="region of interest" description="Disordered" evidence="1">
    <location>
        <begin position="26"/>
        <end position="69"/>
    </location>
</feature>
<organism evidence="2 3">
    <name type="scientific">Phytophthora palmivora</name>
    <dbReference type="NCBI Taxonomy" id="4796"/>
    <lineage>
        <taxon>Eukaryota</taxon>
        <taxon>Sar</taxon>
        <taxon>Stramenopiles</taxon>
        <taxon>Oomycota</taxon>
        <taxon>Peronosporomycetes</taxon>
        <taxon>Peronosporales</taxon>
        <taxon>Peronosporaceae</taxon>
        <taxon>Phytophthora</taxon>
    </lineage>
</organism>
<reference evidence="2 3" key="1">
    <citation type="journal article" date="2017" name="Genome Biol. Evol.">
        <title>Phytophthora megakarya and P. palmivora, closely related causal agents of cacao black pod rot, underwent increases in genome sizes and gene numbers by different mechanisms.</title>
        <authorList>
            <person name="Ali S.S."/>
            <person name="Shao J."/>
            <person name="Lary D.J."/>
            <person name="Kronmiller B."/>
            <person name="Shen D."/>
            <person name="Strem M.D."/>
            <person name="Amoako-Attah I."/>
            <person name="Akrofi A.Y."/>
            <person name="Begoude B.A."/>
            <person name="Ten Hoopen G.M."/>
            <person name="Coulibaly K."/>
            <person name="Kebe B.I."/>
            <person name="Melnick R.L."/>
            <person name="Guiltinan M.J."/>
            <person name="Tyler B.M."/>
            <person name="Meinhardt L.W."/>
            <person name="Bailey B.A."/>
        </authorList>
    </citation>
    <scope>NUCLEOTIDE SEQUENCE [LARGE SCALE GENOMIC DNA]</scope>
    <source>
        <strain evidence="3">sbr112.9</strain>
    </source>
</reference>
<comment type="caution">
    <text evidence="2">The sequence shown here is derived from an EMBL/GenBank/DDBJ whole genome shotgun (WGS) entry which is preliminary data.</text>
</comment>
<name>A0A2P4Y1T0_9STRA</name>
<evidence type="ECO:0000256" key="1">
    <source>
        <dbReference type="SAM" id="MobiDB-lite"/>
    </source>
</evidence>
<dbReference type="Proteomes" id="UP000237271">
    <property type="component" value="Unassembled WGS sequence"/>
</dbReference>
<dbReference type="AlphaFoldDB" id="A0A2P4Y1T0"/>
<sequence>MWYQVWRNGTALPSYARKRKIRARTPAELGANQGEVEASQPRENLSNGDDSDDSAMDQSKRTRTAEPVD</sequence>
<protein>
    <submittedName>
        <fullName evidence="2">Uncharacterized protein</fullName>
    </submittedName>
</protein>
<evidence type="ECO:0000313" key="3">
    <source>
        <dbReference type="Proteomes" id="UP000237271"/>
    </source>
</evidence>
<evidence type="ECO:0000313" key="2">
    <source>
        <dbReference type="EMBL" id="POM71748.1"/>
    </source>
</evidence>
<accession>A0A2P4Y1T0</accession>
<keyword evidence="3" id="KW-1185">Reference proteome</keyword>